<gene>
    <name evidence="2" type="ORF">S01H4_33229</name>
</gene>
<accession>X1A8J7</accession>
<dbReference type="CDD" id="cd00688">
    <property type="entry name" value="ISOPREN_C2_like"/>
    <property type="match status" value="1"/>
</dbReference>
<name>X1A8J7_9ZZZZ</name>
<dbReference type="InterPro" id="IPR008928">
    <property type="entry name" value="6-hairpin_glycosidase_sf"/>
</dbReference>
<feature type="non-terminal residue" evidence="2">
    <location>
        <position position="299"/>
    </location>
</feature>
<dbReference type="AlphaFoldDB" id="X1A8J7"/>
<dbReference type="GO" id="GO:0005975">
    <property type="term" value="P:carbohydrate metabolic process"/>
    <property type="evidence" value="ECO:0007669"/>
    <property type="project" value="InterPro"/>
</dbReference>
<evidence type="ECO:0000313" key="2">
    <source>
        <dbReference type="EMBL" id="GAG77974.1"/>
    </source>
</evidence>
<organism evidence="2">
    <name type="scientific">marine sediment metagenome</name>
    <dbReference type="NCBI Taxonomy" id="412755"/>
    <lineage>
        <taxon>unclassified sequences</taxon>
        <taxon>metagenomes</taxon>
        <taxon>ecological metagenomes</taxon>
    </lineage>
</organism>
<protein>
    <recommendedName>
        <fullName evidence="1">Broad-specificity ulvan lyase N-terminal domain-containing protein</fullName>
    </recommendedName>
</protein>
<evidence type="ECO:0000259" key="1">
    <source>
        <dbReference type="Pfam" id="PF25840"/>
    </source>
</evidence>
<dbReference type="SUPFAM" id="SSF48208">
    <property type="entry name" value="Six-hairpin glycosidases"/>
    <property type="match status" value="1"/>
</dbReference>
<dbReference type="EMBL" id="BART01017459">
    <property type="protein sequence ID" value="GAG77974.1"/>
    <property type="molecule type" value="Genomic_DNA"/>
</dbReference>
<proteinExistence type="predicted"/>
<feature type="domain" description="Broad-specificity ulvan lyase N-terminal" evidence="1">
    <location>
        <begin position="66"/>
        <end position="221"/>
    </location>
</feature>
<reference evidence="2" key="1">
    <citation type="journal article" date="2014" name="Front. Microbiol.">
        <title>High frequency of phylogenetically diverse reductive dehalogenase-homologous genes in deep subseafloor sedimentary metagenomes.</title>
        <authorList>
            <person name="Kawai M."/>
            <person name="Futagami T."/>
            <person name="Toyoda A."/>
            <person name="Takaki Y."/>
            <person name="Nishi S."/>
            <person name="Hori S."/>
            <person name="Arai W."/>
            <person name="Tsubouchi T."/>
            <person name="Morono Y."/>
            <person name="Uchiyama I."/>
            <person name="Ito T."/>
            <person name="Fujiyama A."/>
            <person name="Inagaki F."/>
            <person name="Takami H."/>
        </authorList>
    </citation>
    <scope>NUCLEOTIDE SEQUENCE</scope>
    <source>
        <strain evidence="2">Expedition CK06-06</strain>
    </source>
</reference>
<dbReference type="Pfam" id="PF25840">
    <property type="entry name" value="Ulvan_lyase_N"/>
    <property type="match status" value="1"/>
</dbReference>
<comment type="caution">
    <text evidence="2">The sequence shown here is derived from an EMBL/GenBank/DDBJ whole genome shotgun (WGS) entry which is preliminary data.</text>
</comment>
<sequence length="299" mass="34638">QSYPETTGYIIPTFYDYHHFTNQEEYRNRALKMADWLVSIQLPDGAFQGGPVDTLPKPSVFNTGQIILGLMRAYRETRNENYLESAEKAGDWLIEMQDKDGAWRKCAYNGIPHAYYTRVAWSLLELYHQTNKISYKISAIRNLDWALGNQNNNGWFKENGFDLKINPFTHNVVYTARGLLESGMILAESKYIDSAEKVAEILFMQFEANKFLYGDFDENWKCQSHYSCLTGNAQLSILLMKLYRIKRDARYLNTAIKLNEYVRSTQILDSNNDGIKGGIKGSDPIWGDYITYRYPNWAV</sequence>
<feature type="non-terminal residue" evidence="2">
    <location>
        <position position="1"/>
    </location>
</feature>
<dbReference type="Gene3D" id="1.50.10.20">
    <property type="match status" value="2"/>
</dbReference>
<dbReference type="InterPro" id="IPR058907">
    <property type="entry name" value="P29_N"/>
</dbReference>